<sequence length="105" mass="11743">QVLDRDDRARARRTSLSSWAGQGWQIPGFRRDPRIVESVLNRYIPTVTVLGSVFVGFLAAVATLTGAIGTGMGILLTVGIIYMVYQQLEQERLFDTYPILKKITK</sequence>
<keyword evidence="1" id="KW-1133">Transmembrane helix</keyword>
<reference evidence="2" key="1">
    <citation type="submission" date="2013-08" db="EMBL/GenBank/DDBJ databases">
        <authorList>
            <person name="Mendez C."/>
            <person name="Richter M."/>
            <person name="Ferrer M."/>
            <person name="Sanchez J."/>
        </authorList>
    </citation>
    <scope>NUCLEOTIDE SEQUENCE</scope>
</reference>
<dbReference type="EMBL" id="AUZZ01007514">
    <property type="protein sequence ID" value="EQD42235.1"/>
    <property type="molecule type" value="Genomic_DNA"/>
</dbReference>
<feature type="transmembrane region" description="Helical" evidence="1">
    <location>
        <begin position="67"/>
        <end position="85"/>
    </location>
</feature>
<name>T1AJQ9_9ZZZZ</name>
<dbReference type="GO" id="GO:0015031">
    <property type="term" value="P:protein transport"/>
    <property type="evidence" value="ECO:0007669"/>
    <property type="project" value="InterPro"/>
</dbReference>
<proteinExistence type="predicted"/>
<comment type="caution">
    <text evidence="2">The sequence shown here is derived from an EMBL/GenBank/DDBJ whole genome shotgun (WGS) entry which is preliminary data.</text>
</comment>
<feature type="non-terminal residue" evidence="2">
    <location>
        <position position="1"/>
    </location>
</feature>
<organism evidence="2">
    <name type="scientific">mine drainage metagenome</name>
    <dbReference type="NCBI Taxonomy" id="410659"/>
    <lineage>
        <taxon>unclassified sequences</taxon>
        <taxon>metagenomes</taxon>
        <taxon>ecological metagenomes</taxon>
    </lineage>
</organism>
<dbReference type="AlphaFoldDB" id="T1AJQ9"/>
<feature type="transmembrane region" description="Helical" evidence="1">
    <location>
        <begin position="40"/>
        <end position="61"/>
    </location>
</feature>
<evidence type="ECO:0000313" key="2">
    <source>
        <dbReference type="EMBL" id="EQD42235.1"/>
    </source>
</evidence>
<dbReference type="InterPro" id="IPR002208">
    <property type="entry name" value="SecY/SEC61-alpha"/>
</dbReference>
<evidence type="ECO:0000256" key="1">
    <source>
        <dbReference type="SAM" id="Phobius"/>
    </source>
</evidence>
<dbReference type="Pfam" id="PF00344">
    <property type="entry name" value="SecY"/>
    <property type="match status" value="1"/>
</dbReference>
<dbReference type="InterPro" id="IPR023201">
    <property type="entry name" value="SecY_dom_sf"/>
</dbReference>
<dbReference type="GO" id="GO:0016020">
    <property type="term" value="C:membrane"/>
    <property type="evidence" value="ECO:0007669"/>
    <property type="project" value="InterPro"/>
</dbReference>
<gene>
    <name evidence="2" type="ORF">B2A_10415</name>
</gene>
<dbReference type="PANTHER" id="PTHR10906">
    <property type="entry name" value="SECY/SEC61-ALPHA FAMILY MEMBER"/>
    <property type="match status" value="1"/>
</dbReference>
<dbReference type="SUPFAM" id="SSF103491">
    <property type="entry name" value="Preprotein translocase SecY subunit"/>
    <property type="match status" value="1"/>
</dbReference>
<keyword evidence="1" id="KW-0812">Transmembrane</keyword>
<accession>T1AJQ9</accession>
<dbReference type="Gene3D" id="1.10.3370.10">
    <property type="entry name" value="SecY subunit domain"/>
    <property type="match status" value="1"/>
</dbReference>
<keyword evidence="1" id="KW-0472">Membrane</keyword>
<reference evidence="2" key="2">
    <citation type="journal article" date="2014" name="ISME J.">
        <title>Microbial stratification in low pH oxic and suboxic macroscopic growths along an acid mine drainage.</title>
        <authorList>
            <person name="Mendez-Garcia C."/>
            <person name="Mesa V."/>
            <person name="Sprenger R.R."/>
            <person name="Richter M."/>
            <person name="Diez M.S."/>
            <person name="Solano J."/>
            <person name="Bargiela R."/>
            <person name="Golyshina O.V."/>
            <person name="Manteca A."/>
            <person name="Ramos J.L."/>
            <person name="Gallego J.R."/>
            <person name="Llorente I."/>
            <person name="Martins Dos Santos V.A."/>
            <person name="Jensen O.N."/>
            <person name="Pelaez A.I."/>
            <person name="Sanchez J."/>
            <person name="Ferrer M."/>
        </authorList>
    </citation>
    <scope>NUCLEOTIDE SEQUENCE</scope>
</reference>
<protein>
    <submittedName>
        <fullName evidence="2">Preprotein translocase subunit SecY</fullName>
    </submittedName>
</protein>